<proteinExistence type="predicted"/>
<protein>
    <submittedName>
        <fullName evidence="1">Isocitrate lyase/PEP mutase family protein</fullName>
    </submittedName>
</protein>
<dbReference type="RefSeq" id="WP_345252042.1">
    <property type="nucleotide sequence ID" value="NZ_BAABFO010000031.1"/>
</dbReference>
<gene>
    <name evidence="1" type="ORF">GCM10023144_43570</name>
</gene>
<comment type="caution">
    <text evidence="1">The sequence shown here is derived from an EMBL/GenBank/DDBJ whole genome shotgun (WGS) entry which is preliminary data.</text>
</comment>
<dbReference type="PANTHER" id="PTHR42905:SF3">
    <property type="entry name" value="OXALOACETATE DECARBOXYLASE"/>
    <property type="match status" value="1"/>
</dbReference>
<dbReference type="Gene3D" id="3.20.20.60">
    <property type="entry name" value="Phosphoenolpyruvate-binding domains"/>
    <property type="match status" value="1"/>
</dbReference>
<reference evidence="2" key="1">
    <citation type="journal article" date="2019" name="Int. J. Syst. Evol. Microbiol.">
        <title>The Global Catalogue of Microorganisms (GCM) 10K type strain sequencing project: providing services to taxonomists for standard genome sequencing and annotation.</title>
        <authorList>
            <consortium name="The Broad Institute Genomics Platform"/>
            <consortium name="The Broad Institute Genome Sequencing Center for Infectious Disease"/>
            <person name="Wu L."/>
            <person name="Ma J."/>
        </authorList>
    </citation>
    <scope>NUCLEOTIDE SEQUENCE [LARGE SCALE GENOMIC DNA]</scope>
    <source>
        <strain evidence="2">JCM 17666</strain>
    </source>
</reference>
<keyword evidence="1" id="KW-0456">Lyase</keyword>
<dbReference type="PANTHER" id="PTHR42905">
    <property type="entry name" value="PHOSPHOENOLPYRUVATE CARBOXYLASE"/>
    <property type="match status" value="1"/>
</dbReference>
<organism evidence="1 2">
    <name type="scientific">Pigmentiphaga soli</name>
    <dbReference type="NCBI Taxonomy" id="1007095"/>
    <lineage>
        <taxon>Bacteria</taxon>
        <taxon>Pseudomonadati</taxon>
        <taxon>Pseudomonadota</taxon>
        <taxon>Betaproteobacteria</taxon>
        <taxon>Burkholderiales</taxon>
        <taxon>Alcaligenaceae</taxon>
        <taxon>Pigmentiphaga</taxon>
    </lineage>
</organism>
<evidence type="ECO:0000313" key="2">
    <source>
        <dbReference type="Proteomes" id="UP001501671"/>
    </source>
</evidence>
<dbReference type="EMBL" id="BAABFO010000031">
    <property type="protein sequence ID" value="GAA4342060.1"/>
    <property type="molecule type" value="Genomic_DNA"/>
</dbReference>
<dbReference type="SUPFAM" id="SSF51621">
    <property type="entry name" value="Phosphoenolpyruvate/pyruvate domain"/>
    <property type="match status" value="1"/>
</dbReference>
<keyword evidence="2" id="KW-1185">Reference proteome</keyword>
<dbReference type="Pfam" id="PF13714">
    <property type="entry name" value="PEP_mutase"/>
    <property type="match status" value="1"/>
</dbReference>
<sequence>MSALSATTKRERLRALIAEPRVVHPASVFDPLSIRCAQDEGFEIAMLAGSVASLAVLGAPDLVVLTLSELAGLCRRISRASDLPLLIDADHGFGNALSVQRTVEELEAAGVAALTIEDTLLPVPFGASGREALIPAAEAVGKIKAAIAGRTDPATVVIARTTLSLAPIGEIVERVRAFEQAGADAIFLSSPKTRAQVEAVSAATRLPVILGRITPELDDRPFLVEHRVRVVLQGHKPYMAAIKAMREVMHQLATGVAPAGIKDVASDELIDRLTRQAEYDRLIAETLRG</sequence>
<dbReference type="InterPro" id="IPR015813">
    <property type="entry name" value="Pyrv/PenolPyrv_kinase-like_dom"/>
</dbReference>
<dbReference type="CDD" id="cd00377">
    <property type="entry name" value="ICL_PEPM"/>
    <property type="match status" value="1"/>
</dbReference>
<dbReference type="InterPro" id="IPR040442">
    <property type="entry name" value="Pyrv_kinase-like_dom_sf"/>
</dbReference>
<name>A0ABP8HP41_9BURK</name>
<accession>A0ABP8HP41</accession>
<dbReference type="Proteomes" id="UP001501671">
    <property type="component" value="Unassembled WGS sequence"/>
</dbReference>
<evidence type="ECO:0000313" key="1">
    <source>
        <dbReference type="EMBL" id="GAA4342060.1"/>
    </source>
</evidence>
<dbReference type="InterPro" id="IPR039556">
    <property type="entry name" value="ICL/PEPM"/>
</dbReference>
<dbReference type="GO" id="GO:0016829">
    <property type="term" value="F:lyase activity"/>
    <property type="evidence" value="ECO:0007669"/>
    <property type="project" value="UniProtKB-KW"/>
</dbReference>